<name>A0A840A621_9CAUL</name>
<dbReference type="SUPFAM" id="SSF46689">
    <property type="entry name" value="Homeodomain-like"/>
    <property type="match status" value="1"/>
</dbReference>
<feature type="domain" description="HTH tetR-type" evidence="5">
    <location>
        <begin position="17"/>
        <end position="77"/>
    </location>
</feature>
<dbReference type="InterPro" id="IPR015292">
    <property type="entry name" value="Tscrpt_reg_YbiH_C"/>
</dbReference>
<dbReference type="InterPro" id="IPR009057">
    <property type="entry name" value="Homeodomain-like_sf"/>
</dbReference>
<keyword evidence="2 4" id="KW-0238">DNA-binding</keyword>
<dbReference type="Gene3D" id="1.10.10.60">
    <property type="entry name" value="Homeodomain-like"/>
    <property type="match status" value="1"/>
</dbReference>
<dbReference type="Pfam" id="PF09209">
    <property type="entry name" value="CecR_C"/>
    <property type="match status" value="1"/>
</dbReference>
<reference evidence="6 7" key="1">
    <citation type="submission" date="2020-08" db="EMBL/GenBank/DDBJ databases">
        <title>Genomic Encyclopedia of Type Strains, Phase IV (KMG-IV): sequencing the most valuable type-strain genomes for metagenomic binning, comparative biology and taxonomic classification.</title>
        <authorList>
            <person name="Goeker M."/>
        </authorList>
    </citation>
    <scope>NUCLEOTIDE SEQUENCE [LARGE SCALE GENOMIC DNA]</scope>
    <source>
        <strain evidence="6 7">DSM 21793</strain>
    </source>
</reference>
<evidence type="ECO:0000256" key="2">
    <source>
        <dbReference type="ARBA" id="ARBA00023125"/>
    </source>
</evidence>
<gene>
    <name evidence="6" type="ORF">GGQ61_003871</name>
</gene>
<dbReference type="InterPro" id="IPR050109">
    <property type="entry name" value="HTH-type_TetR-like_transc_reg"/>
</dbReference>
<organism evidence="6 7">
    <name type="scientific">Phenylobacterium haematophilum</name>
    <dbReference type="NCBI Taxonomy" id="98513"/>
    <lineage>
        <taxon>Bacteria</taxon>
        <taxon>Pseudomonadati</taxon>
        <taxon>Pseudomonadota</taxon>
        <taxon>Alphaproteobacteria</taxon>
        <taxon>Caulobacterales</taxon>
        <taxon>Caulobacteraceae</taxon>
        <taxon>Phenylobacterium</taxon>
    </lineage>
</organism>
<dbReference type="PROSITE" id="PS50977">
    <property type="entry name" value="HTH_TETR_2"/>
    <property type="match status" value="1"/>
</dbReference>
<dbReference type="SUPFAM" id="SSF48498">
    <property type="entry name" value="Tetracyclin repressor-like, C-terminal domain"/>
    <property type="match status" value="1"/>
</dbReference>
<evidence type="ECO:0000259" key="5">
    <source>
        <dbReference type="PROSITE" id="PS50977"/>
    </source>
</evidence>
<dbReference type="GO" id="GO:0003700">
    <property type="term" value="F:DNA-binding transcription factor activity"/>
    <property type="evidence" value="ECO:0007669"/>
    <property type="project" value="TreeGrafter"/>
</dbReference>
<evidence type="ECO:0000313" key="6">
    <source>
        <dbReference type="EMBL" id="MBB3893133.1"/>
    </source>
</evidence>
<dbReference type="InterPro" id="IPR036271">
    <property type="entry name" value="Tet_transcr_reg_TetR-rel_C_sf"/>
</dbReference>
<feature type="DNA-binding region" description="H-T-H motif" evidence="4">
    <location>
        <begin position="40"/>
        <end position="59"/>
    </location>
</feature>
<sequence length="223" mass="24419">MTSARPDPRPAGYRKGDETRARMLDVAAKLFGQHGFAAVTTRQIVEDAEASLPTLNYYFGDKNGLYMACAEEIALRYEAALGEVGRQALAAMQAPMTPQDARAALNGFYRRLIDFMLADEDSSSWALFIHREIAVPGPAHELLYSRLWAPGMELSAALIARALGQPRTNTESKVRAILLSSSLTAFQAGRGVYARMLGEGLSLRQQSDVVARVIEEEIERLGA</sequence>
<comment type="caution">
    <text evidence="6">The sequence shown here is derived from an EMBL/GenBank/DDBJ whole genome shotgun (WGS) entry which is preliminary data.</text>
</comment>
<dbReference type="AlphaFoldDB" id="A0A840A621"/>
<evidence type="ECO:0000313" key="7">
    <source>
        <dbReference type="Proteomes" id="UP000530564"/>
    </source>
</evidence>
<evidence type="ECO:0000256" key="4">
    <source>
        <dbReference type="PROSITE-ProRule" id="PRU00335"/>
    </source>
</evidence>
<evidence type="ECO:0000256" key="3">
    <source>
        <dbReference type="ARBA" id="ARBA00023163"/>
    </source>
</evidence>
<dbReference type="PANTHER" id="PTHR30055">
    <property type="entry name" value="HTH-TYPE TRANSCRIPTIONAL REGULATOR RUTR"/>
    <property type="match status" value="1"/>
</dbReference>
<keyword evidence="1" id="KW-0805">Transcription regulation</keyword>
<keyword evidence="3" id="KW-0804">Transcription</keyword>
<accession>A0A840A621</accession>
<dbReference type="InterPro" id="IPR023772">
    <property type="entry name" value="DNA-bd_HTH_TetR-type_CS"/>
</dbReference>
<dbReference type="InterPro" id="IPR001647">
    <property type="entry name" value="HTH_TetR"/>
</dbReference>
<proteinExistence type="predicted"/>
<dbReference type="PROSITE" id="PS01081">
    <property type="entry name" value="HTH_TETR_1"/>
    <property type="match status" value="1"/>
</dbReference>
<dbReference type="Pfam" id="PF00440">
    <property type="entry name" value="TetR_N"/>
    <property type="match status" value="1"/>
</dbReference>
<dbReference type="PRINTS" id="PR00455">
    <property type="entry name" value="HTHTETR"/>
</dbReference>
<evidence type="ECO:0000256" key="1">
    <source>
        <dbReference type="ARBA" id="ARBA00023015"/>
    </source>
</evidence>
<dbReference type="Proteomes" id="UP000530564">
    <property type="component" value="Unassembled WGS sequence"/>
</dbReference>
<dbReference type="EMBL" id="JACIDK010000007">
    <property type="protein sequence ID" value="MBB3893133.1"/>
    <property type="molecule type" value="Genomic_DNA"/>
</dbReference>
<protein>
    <submittedName>
        <fullName evidence="6">AcrR family transcriptional regulator</fullName>
    </submittedName>
</protein>
<dbReference type="RefSeq" id="WP_183776342.1">
    <property type="nucleotide sequence ID" value="NZ_JACIDK010000007.1"/>
</dbReference>
<dbReference type="PANTHER" id="PTHR30055:SF234">
    <property type="entry name" value="HTH-TYPE TRANSCRIPTIONAL REGULATOR BETI"/>
    <property type="match status" value="1"/>
</dbReference>
<keyword evidence="7" id="KW-1185">Reference proteome</keyword>
<dbReference type="GO" id="GO:0000976">
    <property type="term" value="F:transcription cis-regulatory region binding"/>
    <property type="evidence" value="ECO:0007669"/>
    <property type="project" value="TreeGrafter"/>
</dbReference>
<dbReference type="Gene3D" id="1.10.357.10">
    <property type="entry name" value="Tetracycline Repressor, domain 2"/>
    <property type="match status" value="1"/>
</dbReference>